<feature type="chain" id="PRO_5045257450" evidence="7">
    <location>
        <begin position="25"/>
        <end position="610"/>
    </location>
</feature>
<evidence type="ECO:0000256" key="2">
    <source>
        <dbReference type="ARBA" id="ARBA00022670"/>
    </source>
</evidence>
<dbReference type="InterPro" id="IPR023827">
    <property type="entry name" value="Peptidase_S8_Asp-AS"/>
</dbReference>
<proteinExistence type="inferred from homology"/>
<dbReference type="GO" id="GO:0016787">
    <property type="term" value="F:hydrolase activity"/>
    <property type="evidence" value="ECO:0007669"/>
    <property type="project" value="UniProtKB-KW"/>
</dbReference>
<comment type="similarity">
    <text evidence="1 5 6">Belongs to the peptidase S8 family.</text>
</comment>
<dbReference type="PANTHER" id="PTHR43806">
    <property type="entry name" value="PEPTIDASE S8"/>
    <property type="match status" value="1"/>
</dbReference>
<feature type="active site" description="Charge relay system" evidence="5">
    <location>
        <position position="189"/>
    </location>
</feature>
<dbReference type="PROSITE" id="PS51892">
    <property type="entry name" value="SUBTILASE"/>
    <property type="match status" value="1"/>
</dbReference>
<evidence type="ECO:0000256" key="5">
    <source>
        <dbReference type="PROSITE-ProRule" id="PRU01240"/>
    </source>
</evidence>
<evidence type="ECO:0000256" key="3">
    <source>
        <dbReference type="ARBA" id="ARBA00022801"/>
    </source>
</evidence>
<reference evidence="10 11" key="1">
    <citation type="submission" date="2024-07" db="EMBL/GenBank/DDBJ databases">
        <title>Luteimonas salilacus sp. nov., isolated from the shore soil of Salt Lake in Tibet of China.</title>
        <authorList>
            <person name="Zhang X."/>
            <person name="Li A."/>
        </authorList>
    </citation>
    <scope>NUCLEOTIDE SEQUENCE [LARGE SCALE GENOMIC DNA]</scope>
    <source>
        <strain evidence="10 11">B3-2-R+30</strain>
    </source>
</reference>
<feature type="active site" description="Charge relay system" evidence="5">
    <location>
        <position position="440"/>
    </location>
</feature>
<evidence type="ECO:0000256" key="7">
    <source>
        <dbReference type="SAM" id="SignalP"/>
    </source>
</evidence>
<keyword evidence="2 5" id="KW-0645">Protease</keyword>
<name>A0ABV4HQ85_9GAMM</name>
<dbReference type="InterPro" id="IPR007280">
    <property type="entry name" value="Peptidase_C_arc/bac"/>
</dbReference>
<dbReference type="Gene3D" id="2.60.120.380">
    <property type="match status" value="1"/>
</dbReference>
<feature type="signal peptide" evidence="7">
    <location>
        <begin position="1"/>
        <end position="24"/>
    </location>
</feature>
<sequence>MKKHMLGLAVGQALIALSMATAGAQSQRLSEGALSEPEAATFTRQARFDRFVVKYKSYAAEIGDADRMESGLRSASLRSGLTGHRAAGVRKLRDMALPGWRVVETSRLLSEQEARDFIRELEQDPAVERADVDDLDTHTHTQSESIAMVPDDPNYAGRQWHFYDPAGGVRAEEAWELADGDGVVVAVIDTGIVENHLDLAANVLPGYDFISDSRNSRRPVDGRVAGGWDVGNWAERDYCVALGGQPHSPRNSSWHGSHVAGTIAQETNNGRGTVGLSHGAQVMPLRVLGACGGYTSDITDAITWASGGEVPGLPANEHPAEVINMSLGSVNRRACPAQYQEAIDGAIERGSIVVVAAGNDNDAAGLYTMSACDNVISVGATRITGGKASYSSYGERVDLSAPGGGGSVDGNPDGYVWQVVNASSQAPTANWLLGGKAGTSMASPHVAAVAAMVQSVAEAPLGWERMRDLLRETARPFPAFISPATPLGAGIVDARAALERVLGQDAPEALINGVRRAGVSGAAGAMSLFSFEVEAGRAISIRTLGGTGDVSLVASFGAPPTVADHEHISSRSGNVELIRIDARSARAGTYYIGVVGGTTAYDGVLVEARQ</sequence>
<dbReference type="InterPro" id="IPR036852">
    <property type="entry name" value="Peptidase_S8/S53_dom_sf"/>
</dbReference>
<feature type="active site" description="Charge relay system" evidence="5">
    <location>
        <position position="255"/>
    </location>
</feature>
<dbReference type="PRINTS" id="PR00723">
    <property type="entry name" value="SUBTILISIN"/>
</dbReference>
<evidence type="ECO:0000313" key="10">
    <source>
        <dbReference type="EMBL" id="MEZ0474899.1"/>
    </source>
</evidence>
<dbReference type="Pfam" id="PF04151">
    <property type="entry name" value="PPC"/>
    <property type="match status" value="1"/>
</dbReference>
<dbReference type="PROSITE" id="PS00136">
    <property type="entry name" value="SUBTILASE_ASP"/>
    <property type="match status" value="1"/>
</dbReference>
<dbReference type="PROSITE" id="PS00138">
    <property type="entry name" value="SUBTILASE_SER"/>
    <property type="match status" value="1"/>
</dbReference>
<evidence type="ECO:0000259" key="8">
    <source>
        <dbReference type="Pfam" id="PF00082"/>
    </source>
</evidence>
<gene>
    <name evidence="10" type="ORF">AB6713_09775</name>
</gene>
<protein>
    <submittedName>
        <fullName evidence="10">S8 family peptidase</fullName>
        <ecNumber evidence="10">3.4.-.-</ecNumber>
    </submittedName>
</protein>
<evidence type="ECO:0000313" key="11">
    <source>
        <dbReference type="Proteomes" id="UP001566331"/>
    </source>
</evidence>
<keyword evidence="7" id="KW-0732">Signal</keyword>
<dbReference type="InterPro" id="IPR000209">
    <property type="entry name" value="Peptidase_S8/S53_dom"/>
</dbReference>
<evidence type="ECO:0000259" key="9">
    <source>
        <dbReference type="Pfam" id="PF04151"/>
    </source>
</evidence>
<evidence type="ECO:0000256" key="4">
    <source>
        <dbReference type="ARBA" id="ARBA00022825"/>
    </source>
</evidence>
<dbReference type="Pfam" id="PF00082">
    <property type="entry name" value="Peptidase_S8"/>
    <property type="match status" value="1"/>
</dbReference>
<accession>A0ABV4HQ85</accession>
<feature type="domain" description="Peptidase C-terminal archaeal/bacterial" evidence="9">
    <location>
        <begin position="529"/>
        <end position="595"/>
    </location>
</feature>
<dbReference type="CDD" id="cd07496">
    <property type="entry name" value="Peptidases_S8_13"/>
    <property type="match status" value="1"/>
</dbReference>
<dbReference type="Gene3D" id="3.40.50.200">
    <property type="entry name" value="Peptidase S8/S53 domain"/>
    <property type="match status" value="1"/>
</dbReference>
<dbReference type="InterPro" id="IPR015500">
    <property type="entry name" value="Peptidase_S8_subtilisin-rel"/>
</dbReference>
<dbReference type="EC" id="3.4.-.-" evidence="10"/>
<feature type="domain" description="Peptidase S8/S53" evidence="8">
    <location>
        <begin position="180"/>
        <end position="474"/>
    </location>
</feature>
<dbReference type="Proteomes" id="UP001566331">
    <property type="component" value="Unassembled WGS sequence"/>
</dbReference>
<keyword evidence="3 5" id="KW-0378">Hydrolase</keyword>
<dbReference type="InterPro" id="IPR023828">
    <property type="entry name" value="Peptidase_S8_Ser-AS"/>
</dbReference>
<evidence type="ECO:0000256" key="1">
    <source>
        <dbReference type="ARBA" id="ARBA00011073"/>
    </source>
</evidence>
<comment type="caution">
    <text evidence="10">The sequence shown here is derived from an EMBL/GenBank/DDBJ whole genome shotgun (WGS) entry which is preliminary data.</text>
</comment>
<dbReference type="InterPro" id="IPR050131">
    <property type="entry name" value="Peptidase_S8_subtilisin-like"/>
</dbReference>
<dbReference type="InterPro" id="IPR034176">
    <property type="entry name" value="Peptidases_S8_13"/>
</dbReference>
<keyword evidence="4 5" id="KW-0720">Serine protease</keyword>
<dbReference type="EMBL" id="JBFWIC010000011">
    <property type="protein sequence ID" value="MEZ0474899.1"/>
    <property type="molecule type" value="Genomic_DNA"/>
</dbReference>
<keyword evidence="11" id="KW-1185">Reference proteome</keyword>
<dbReference type="SUPFAM" id="SSF52743">
    <property type="entry name" value="Subtilisin-like"/>
    <property type="match status" value="1"/>
</dbReference>
<evidence type="ECO:0000256" key="6">
    <source>
        <dbReference type="RuleBase" id="RU003355"/>
    </source>
</evidence>
<organism evidence="10 11">
    <name type="scientific">Luteimonas salinilitoris</name>
    <dbReference type="NCBI Taxonomy" id="3237697"/>
    <lineage>
        <taxon>Bacteria</taxon>
        <taxon>Pseudomonadati</taxon>
        <taxon>Pseudomonadota</taxon>
        <taxon>Gammaproteobacteria</taxon>
        <taxon>Lysobacterales</taxon>
        <taxon>Lysobacteraceae</taxon>
        <taxon>Luteimonas</taxon>
    </lineage>
</organism>
<dbReference type="PANTHER" id="PTHR43806:SF11">
    <property type="entry name" value="CEREVISIN-RELATED"/>
    <property type="match status" value="1"/>
</dbReference>
<dbReference type="RefSeq" id="WP_370562377.1">
    <property type="nucleotide sequence ID" value="NZ_JBFWIB010000001.1"/>
</dbReference>